<reference evidence="1" key="1">
    <citation type="journal article" date="2014" name="Genome Announc.">
        <title>Draft Genome Sequence of Clostridium straminisolvens Strain JCM 21531T, Isolated from a Cellulose-Degrading Bacterial Community.</title>
        <authorList>
            <person name="Yuki M."/>
            <person name="Oshima K."/>
            <person name="Suda W."/>
            <person name="Sakamoto M."/>
            <person name="Kitamura K."/>
            <person name="Iida T."/>
            <person name="Hattori M."/>
            <person name="Ohkuma M."/>
        </authorList>
    </citation>
    <scope>NUCLEOTIDE SEQUENCE [LARGE SCALE GENOMIC DNA]</scope>
    <source>
        <strain evidence="1">JCM 21531</strain>
    </source>
</reference>
<organism evidence="1 2">
    <name type="scientific">Acetivibrio straminisolvens JCM 21531</name>
    <dbReference type="NCBI Taxonomy" id="1294263"/>
    <lineage>
        <taxon>Bacteria</taxon>
        <taxon>Bacillati</taxon>
        <taxon>Bacillota</taxon>
        <taxon>Clostridia</taxon>
        <taxon>Eubacteriales</taxon>
        <taxon>Oscillospiraceae</taxon>
        <taxon>Acetivibrio</taxon>
    </lineage>
</organism>
<evidence type="ECO:0000313" key="2">
    <source>
        <dbReference type="Proteomes" id="UP000019109"/>
    </source>
</evidence>
<proteinExistence type="predicted"/>
<dbReference type="AlphaFoldDB" id="W4VBW6"/>
<keyword evidence="2" id="KW-1185">Reference proteome</keyword>
<dbReference type="InterPro" id="IPR036689">
    <property type="entry name" value="ESAT-6-like_sf"/>
</dbReference>
<accession>W4VBW6</accession>
<gene>
    <name evidence="1" type="ORF">JCM21531_4327</name>
</gene>
<dbReference type="STRING" id="1294263.JCM21531_4327"/>
<dbReference type="Proteomes" id="UP000019109">
    <property type="component" value="Unassembled WGS sequence"/>
</dbReference>
<dbReference type="Gene3D" id="1.10.287.1060">
    <property type="entry name" value="ESAT-6-like"/>
    <property type="match status" value="1"/>
</dbReference>
<dbReference type="OrthoDB" id="1825938at2"/>
<dbReference type="SUPFAM" id="SSF140453">
    <property type="entry name" value="EsxAB dimer-like"/>
    <property type="match status" value="1"/>
</dbReference>
<evidence type="ECO:0000313" key="1">
    <source>
        <dbReference type="EMBL" id="GAE90692.1"/>
    </source>
</evidence>
<comment type="caution">
    <text evidence="1">The sequence shown here is derived from an EMBL/GenBank/DDBJ whole genome shotgun (WGS) entry which is preliminary data.</text>
</comment>
<name>W4VBW6_9FIRM</name>
<sequence length="99" mass="10694">MAGCRIVNAGVLDSISEIRRIAGEYEKAGDAFISNLNNALSQMEGETKDALDALINSKVKEFVYEQLPAALSGMADLLEANRQNFEDVDKQLADSISNG</sequence>
<dbReference type="EMBL" id="BAVR01000084">
    <property type="protein sequence ID" value="GAE90692.1"/>
    <property type="molecule type" value="Genomic_DNA"/>
</dbReference>
<protein>
    <submittedName>
        <fullName evidence="1">Uncharacterized protein</fullName>
    </submittedName>
</protein>
<dbReference type="RefSeq" id="WP_038291244.1">
    <property type="nucleotide sequence ID" value="NZ_BAVR01000084.1"/>
</dbReference>